<dbReference type="Pfam" id="PF05368">
    <property type="entry name" value="NmrA"/>
    <property type="match status" value="1"/>
</dbReference>
<evidence type="ECO:0000313" key="7">
    <source>
        <dbReference type="EMBL" id="CAF1237289.1"/>
    </source>
</evidence>
<dbReference type="Proteomes" id="UP000663829">
    <property type="component" value="Unassembled WGS sequence"/>
</dbReference>
<sequence length="566" mass="63487">MSILYTACRNGALATVETLIPRLTLDEINRTEPNGSTSLRAASYFNYPQLVQLLLQRGATRTAMNKYGCTPLDKAATPQIKELFAAITLDIITHIVAPGRHGIAVCNVPDYGIEKVADHAIAMLLSIVRHLSEYHTSMRHGEWNHQVASGTPRLHGKLLGIIGCGCIVLTHCDKLTNNMNVFNLTNLVLCPKHDETQHVLGYINNDIDIHCSQTENEKMSISTKKIILVIGGTGAQGAAVIKQLLRPDRTSGGPSPYTIRLLTRDPSHRIVKDEFKSSEVEIVQGNVMDSDSVFKALKNCYGVFVNTDGFTIGEQAEVFAGMCIFELAKQVGTLKHYIYSGLEYITKKANYNPIYYCDHYNGKGRVAEWMQQQPSDNNGMVWSILTTGPYIEQLHGGAYVPQIQDDGTRVFIAPLGKGHVPIVSVDDIGYFARYIFDHRTETSGKDLQIASQMLGWDELVEIFKRVTNLPAVYKDVTFDEYIDGVGWKDAPVAQDVPRGKTYGENARAWWRIYHDDLIQRDMKWIEQVNPERVTVENWMRQTGYDGTRKPLLKDMEDGWLTSSKKI</sequence>
<comment type="similarity">
    <text evidence="1">Belongs to the NmrA-type oxidoreductase family.</text>
</comment>
<feature type="domain" description="NmrA-like" evidence="6">
    <location>
        <begin position="223"/>
        <end position="479"/>
    </location>
</feature>
<dbReference type="InterPro" id="IPR036291">
    <property type="entry name" value="NAD(P)-bd_dom_sf"/>
</dbReference>
<evidence type="ECO:0000313" key="8">
    <source>
        <dbReference type="EMBL" id="CAF3999603.1"/>
    </source>
</evidence>
<name>A0A814YXV3_9BILA</name>
<dbReference type="GO" id="GO:0051287">
    <property type="term" value="F:NAD binding"/>
    <property type="evidence" value="ECO:0007669"/>
    <property type="project" value="InterPro"/>
</dbReference>
<dbReference type="Gene3D" id="3.40.50.720">
    <property type="entry name" value="NAD(P)-binding Rossmann-like Domain"/>
    <property type="match status" value="2"/>
</dbReference>
<evidence type="ECO:0000256" key="2">
    <source>
        <dbReference type="ARBA" id="ARBA00022857"/>
    </source>
</evidence>
<proteinExistence type="inferred from homology"/>
<dbReference type="InterPro" id="IPR006140">
    <property type="entry name" value="D-isomer_DH_NAD-bd"/>
</dbReference>
<dbReference type="Gene3D" id="1.25.40.20">
    <property type="entry name" value="Ankyrin repeat-containing domain"/>
    <property type="match status" value="1"/>
</dbReference>
<dbReference type="PROSITE" id="PS50297">
    <property type="entry name" value="ANK_REP_REGION"/>
    <property type="match status" value="1"/>
</dbReference>
<keyword evidence="4" id="KW-0040">ANK repeat</keyword>
<keyword evidence="2" id="KW-0521">NADP</keyword>
<feature type="repeat" description="ANK" evidence="4">
    <location>
        <begin position="34"/>
        <end position="66"/>
    </location>
</feature>
<dbReference type="PANTHER" id="PTHR42748">
    <property type="entry name" value="NITROGEN METABOLITE REPRESSION PROTEIN NMRA FAMILY MEMBER"/>
    <property type="match status" value="1"/>
</dbReference>
<keyword evidence="9" id="KW-1185">Reference proteome</keyword>
<dbReference type="PROSITE" id="PS50088">
    <property type="entry name" value="ANK_REPEAT"/>
    <property type="match status" value="1"/>
</dbReference>
<comment type="caution">
    <text evidence="7">The sequence shown here is derived from an EMBL/GenBank/DDBJ whole genome shotgun (WGS) entry which is preliminary data.</text>
</comment>
<dbReference type="CDD" id="cd05251">
    <property type="entry name" value="NmrA_like_SDR_a"/>
    <property type="match status" value="1"/>
</dbReference>
<evidence type="ECO:0000256" key="4">
    <source>
        <dbReference type="PROSITE-ProRule" id="PRU00023"/>
    </source>
</evidence>
<dbReference type="AlphaFoldDB" id="A0A814YXV3"/>
<dbReference type="InterPro" id="IPR051164">
    <property type="entry name" value="NmrA-like_oxidored"/>
</dbReference>
<evidence type="ECO:0000313" key="9">
    <source>
        <dbReference type="Proteomes" id="UP000663829"/>
    </source>
</evidence>
<dbReference type="Proteomes" id="UP000681722">
    <property type="component" value="Unassembled WGS sequence"/>
</dbReference>
<evidence type="ECO:0000259" key="5">
    <source>
        <dbReference type="Pfam" id="PF02826"/>
    </source>
</evidence>
<dbReference type="Gene3D" id="3.90.25.10">
    <property type="entry name" value="UDP-galactose 4-epimerase, domain 1"/>
    <property type="match status" value="1"/>
</dbReference>
<evidence type="ECO:0000256" key="1">
    <source>
        <dbReference type="ARBA" id="ARBA00006328"/>
    </source>
</evidence>
<dbReference type="InterPro" id="IPR036770">
    <property type="entry name" value="Ankyrin_rpt-contain_sf"/>
</dbReference>
<gene>
    <name evidence="7" type="ORF">GPM918_LOCUS25481</name>
    <name evidence="8" type="ORF">SRO942_LOCUS25487</name>
</gene>
<dbReference type="Pfam" id="PF02826">
    <property type="entry name" value="2-Hacid_dh_C"/>
    <property type="match status" value="1"/>
</dbReference>
<feature type="domain" description="D-isomer specific 2-hydroxyacid dehydrogenase NAD-binding" evidence="5">
    <location>
        <begin position="121"/>
        <end position="167"/>
    </location>
</feature>
<dbReference type="EMBL" id="CAJOBC010009911">
    <property type="protein sequence ID" value="CAF3999603.1"/>
    <property type="molecule type" value="Genomic_DNA"/>
</dbReference>
<accession>A0A814YXV3</accession>
<dbReference type="GO" id="GO:0005634">
    <property type="term" value="C:nucleus"/>
    <property type="evidence" value="ECO:0007669"/>
    <property type="project" value="TreeGrafter"/>
</dbReference>
<dbReference type="SUPFAM" id="SSF51735">
    <property type="entry name" value="NAD(P)-binding Rossmann-fold domains"/>
    <property type="match status" value="2"/>
</dbReference>
<dbReference type="InterPro" id="IPR002110">
    <property type="entry name" value="Ankyrin_rpt"/>
</dbReference>
<dbReference type="SUPFAM" id="SSF52283">
    <property type="entry name" value="Formate/glycerate dehydrogenase catalytic domain-like"/>
    <property type="match status" value="1"/>
</dbReference>
<evidence type="ECO:0000259" key="6">
    <source>
        <dbReference type="Pfam" id="PF05368"/>
    </source>
</evidence>
<dbReference type="Pfam" id="PF12796">
    <property type="entry name" value="Ank_2"/>
    <property type="match status" value="1"/>
</dbReference>
<protein>
    <recommendedName>
        <fullName evidence="3">NmrA-like family domain-containing protein 1</fullName>
    </recommendedName>
</protein>
<dbReference type="SUPFAM" id="SSF48403">
    <property type="entry name" value="Ankyrin repeat"/>
    <property type="match status" value="1"/>
</dbReference>
<evidence type="ECO:0000256" key="3">
    <source>
        <dbReference type="ARBA" id="ARBA00040296"/>
    </source>
</evidence>
<reference evidence="7" key="1">
    <citation type="submission" date="2021-02" db="EMBL/GenBank/DDBJ databases">
        <authorList>
            <person name="Nowell W R."/>
        </authorList>
    </citation>
    <scope>NUCLEOTIDE SEQUENCE</scope>
</reference>
<dbReference type="InterPro" id="IPR008030">
    <property type="entry name" value="NmrA-like"/>
</dbReference>
<dbReference type="PANTHER" id="PTHR42748:SF14">
    <property type="entry name" value="SNOAL-LIKE DOMAIN-CONTAINING PROTEIN"/>
    <property type="match status" value="1"/>
</dbReference>
<dbReference type="OrthoDB" id="300709at2759"/>
<organism evidence="7 9">
    <name type="scientific">Didymodactylos carnosus</name>
    <dbReference type="NCBI Taxonomy" id="1234261"/>
    <lineage>
        <taxon>Eukaryota</taxon>
        <taxon>Metazoa</taxon>
        <taxon>Spiralia</taxon>
        <taxon>Gnathifera</taxon>
        <taxon>Rotifera</taxon>
        <taxon>Eurotatoria</taxon>
        <taxon>Bdelloidea</taxon>
        <taxon>Philodinida</taxon>
        <taxon>Philodinidae</taxon>
        <taxon>Didymodactylos</taxon>
    </lineage>
</organism>
<dbReference type="EMBL" id="CAJNOQ010009906">
    <property type="protein sequence ID" value="CAF1237289.1"/>
    <property type="molecule type" value="Genomic_DNA"/>
</dbReference>